<evidence type="ECO:0000259" key="1">
    <source>
        <dbReference type="Pfam" id="PF13454"/>
    </source>
</evidence>
<dbReference type="Proteomes" id="UP000760545">
    <property type="component" value="Unassembled WGS sequence"/>
</dbReference>
<dbReference type="InterPro" id="IPR052189">
    <property type="entry name" value="L-asp_N-monooxygenase_NS-form"/>
</dbReference>
<dbReference type="Gene3D" id="3.40.630.30">
    <property type="match status" value="1"/>
</dbReference>
<proteinExistence type="predicted"/>
<dbReference type="Pfam" id="PF13454">
    <property type="entry name" value="NAD_binding_9"/>
    <property type="match status" value="1"/>
</dbReference>
<dbReference type="PANTHER" id="PTHR40254:SF1">
    <property type="entry name" value="BLR0577 PROTEIN"/>
    <property type="match status" value="1"/>
</dbReference>
<comment type="caution">
    <text evidence="2">The sequence shown here is derived from an EMBL/GenBank/DDBJ whole genome shotgun (WGS) entry which is preliminary data.</text>
</comment>
<dbReference type="InterPro" id="IPR038732">
    <property type="entry name" value="HpyO/CreE_NAD-binding"/>
</dbReference>
<reference evidence="2 3" key="1">
    <citation type="submission" date="2020-03" db="EMBL/GenBank/DDBJ databases">
        <title>Tamlana sp. nov, isolated from XXX.</title>
        <authorList>
            <person name="Cao W.R."/>
        </authorList>
    </citation>
    <scope>NUCLEOTIDE SEQUENCE [LARGE SCALE GENOMIC DNA]</scope>
    <source>
        <strain evidence="2 3">HST1-43</strain>
    </source>
</reference>
<protein>
    <submittedName>
        <fullName evidence="2">Peptidoglycan bridge formation glycyltransferase FemA/FemB family protein</fullName>
    </submittedName>
</protein>
<dbReference type="EMBL" id="JAAVJS010000007">
    <property type="protein sequence ID" value="NJX15169.1"/>
    <property type="molecule type" value="Genomic_DNA"/>
</dbReference>
<dbReference type="RefSeq" id="WP_167917415.1">
    <property type="nucleotide sequence ID" value="NZ_JAAVJS010000007.1"/>
</dbReference>
<dbReference type="InterPro" id="IPR016181">
    <property type="entry name" value="Acyl_CoA_acyltransferase"/>
</dbReference>
<name>A0ABX1DBY3_9FLAO</name>
<dbReference type="PANTHER" id="PTHR40254">
    <property type="entry name" value="BLR0577 PROTEIN"/>
    <property type="match status" value="1"/>
</dbReference>
<dbReference type="PROSITE" id="PS51191">
    <property type="entry name" value="FEMABX"/>
    <property type="match status" value="1"/>
</dbReference>
<evidence type="ECO:0000313" key="2">
    <source>
        <dbReference type="EMBL" id="NJX15169.1"/>
    </source>
</evidence>
<sequence length="886" mass="101058">MKNLIKISDIAFIGSGISTSFSLLNFLNLLEKNTTIKKKIDITIIEKYSEFNTGIPYGKRSGFSTLLITSLRNFLPEPELSLFIDWLNINKNWLLEEMKAEGGTLTEKWIIDHAEAIENGEWEELFIPRRFFGCYINEKIKNKVAHLKHKADVNFLQGTAIDLVQKNDVYNISLKSGEYVLSKKVVLSVGSLPTRKLYKDQNIVKREGLMLVNTPYNPSVNKNLKKINAFLRKRPKDEITNVLIVGANASALEMLYKLNDNAENKSRPINYVFLSTLGRAPDAYIDYERKETFKPINLLSLENEKELTAKTIADAAFKDIDLSDAIQLGAASTVEKISAAFGNLLSKLSEEELANFACNYGNQIGQKQRCAGVHYSDTIKWLKSLNRFEHIAGRFIDLIKIKNKPEYQLQFLNTHTQEEEIHHKNFHLVINCIGGKTLNSKKLSPLIKNVLEKEYGVPNASNIGFKVNKNLETLKDLHVMGPLLAGNVINNAPVWHVEHCGRIIWISKLLSEILHNNLSSKAEYVDPKNEDISFLDKETSELEVITDKKNWDACVKQSNNYDFYHTYGYHNIAKYSNEQPILLKYTTKDFIIALPLLIRTINGCDEYKDATSAYGYVGPIVTGNIPSDFDNSEFVEKITGYFKSNNIISVFGRLNPYIDFQKDILKGFGKTILQGKVVNIDLNQNPDVLRANYRSRLKTHLNKARKHCVIKTGDSKACVDKFIELYYENMDRVNAKKSYYFSKEYFHKLAENDSFKTTIVSAIHNETNEVIASSMFISVGSIVHYHLSGSKTKYLDLMPTKLLIDEMRLKAANEGFTFFNLGGGLGGRDDDSLFDFKSSFSKDFKDFYLWKLVIDQEACDQLTKEKGIVQETDFFPSYRSLDEIKY</sequence>
<organism evidence="2 3">
    <name type="scientific">Tamlana crocina</name>
    <dbReference type="NCBI Taxonomy" id="393006"/>
    <lineage>
        <taxon>Bacteria</taxon>
        <taxon>Pseudomonadati</taxon>
        <taxon>Bacteroidota</taxon>
        <taxon>Flavobacteriia</taxon>
        <taxon>Flavobacteriales</taxon>
        <taxon>Flavobacteriaceae</taxon>
        <taxon>Tamlana</taxon>
    </lineage>
</organism>
<dbReference type="InterPro" id="IPR003447">
    <property type="entry name" value="FEMABX"/>
</dbReference>
<dbReference type="InterPro" id="IPR036188">
    <property type="entry name" value="FAD/NAD-bd_sf"/>
</dbReference>
<dbReference type="Pfam" id="PF02388">
    <property type="entry name" value="FemAB"/>
    <property type="match status" value="1"/>
</dbReference>
<dbReference type="SUPFAM" id="SSF55729">
    <property type="entry name" value="Acyl-CoA N-acyltransferases (Nat)"/>
    <property type="match status" value="1"/>
</dbReference>
<keyword evidence="3" id="KW-1185">Reference proteome</keyword>
<dbReference type="SUPFAM" id="SSF51905">
    <property type="entry name" value="FAD/NAD(P)-binding domain"/>
    <property type="match status" value="1"/>
</dbReference>
<feature type="domain" description="FAD-dependent urate hydroxylase HpyO/Asp monooxygenase CreE-like FAD/NAD(P)-binding" evidence="1">
    <location>
        <begin position="11"/>
        <end position="191"/>
    </location>
</feature>
<gene>
    <name evidence="2" type="ORF">HC176_06670</name>
</gene>
<accession>A0ABX1DBY3</accession>
<evidence type="ECO:0000313" key="3">
    <source>
        <dbReference type="Proteomes" id="UP000760545"/>
    </source>
</evidence>